<keyword evidence="3" id="KW-1185">Reference proteome</keyword>
<feature type="compositionally biased region" description="Gly residues" evidence="1">
    <location>
        <begin position="24"/>
        <end position="34"/>
    </location>
</feature>
<organism evidence="2 3">
    <name type="scientific">Pelomonas aquatica</name>
    <dbReference type="NCBI Taxonomy" id="431058"/>
    <lineage>
        <taxon>Bacteria</taxon>
        <taxon>Pseudomonadati</taxon>
        <taxon>Pseudomonadota</taxon>
        <taxon>Betaproteobacteria</taxon>
        <taxon>Burkholderiales</taxon>
        <taxon>Sphaerotilaceae</taxon>
        <taxon>Roseateles</taxon>
    </lineage>
</organism>
<sequence length="34" mass="3552">MTMLTISAFADPNNPNYPSKTGNPSGGGRGNQKK</sequence>
<comment type="caution">
    <text evidence="2">The sequence shown here is derived from an EMBL/GenBank/DDBJ whole genome shotgun (WGS) entry which is preliminary data.</text>
</comment>
<reference evidence="2 3" key="1">
    <citation type="submission" date="2023-07" db="EMBL/GenBank/DDBJ databases">
        <title>Sorghum-associated microbial communities from plants grown in Nebraska, USA.</title>
        <authorList>
            <person name="Schachtman D."/>
        </authorList>
    </citation>
    <scope>NUCLEOTIDE SEQUENCE [LARGE SCALE GENOMIC DNA]</scope>
    <source>
        <strain evidence="2 3">BE310</strain>
    </source>
</reference>
<dbReference type="Proteomes" id="UP001180536">
    <property type="component" value="Unassembled WGS sequence"/>
</dbReference>
<evidence type="ECO:0000256" key="1">
    <source>
        <dbReference type="SAM" id="MobiDB-lite"/>
    </source>
</evidence>
<feature type="compositionally biased region" description="Polar residues" evidence="1">
    <location>
        <begin position="13"/>
        <end position="23"/>
    </location>
</feature>
<proteinExistence type="predicted"/>
<gene>
    <name evidence="2" type="ORF">J2X16_005042</name>
</gene>
<protein>
    <submittedName>
        <fullName evidence="2">Uncharacterized protein</fullName>
    </submittedName>
</protein>
<evidence type="ECO:0000313" key="2">
    <source>
        <dbReference type="EMBL" id="MDR7299672.1"/>
    </source>
</evidence>
<name>A0ABU1ZGD4_9BURK</name>
<accession>A0ABU1ZGD4</accession>
<dbReference type="EMBL" id="JAVDXQ010000009">
    <property type="protein sequence ID" value="MDR7299672.1"/>
    <property type="molecule type" value="Genomic_DNA"/>
</dbReference>
<feature type="region of interest" description="Disordered" evidence="1">
    <location>
        <begin position="1"/>
        <end position="34"/>
    </location>
</feature>
<evidence type="ECO:0000313" key="3">
    <source>
        <dbReference type="Proteomes" id="UP001180536"/>
    </source>
</evidence>